<protein>
    <recommendedName>
        <fullName evidence="2">Spike protein/glycoprotein</fullName>
    </recommendedName>
</protein>
<reference evidence="1" key="1">
    <citation type="submission" date="2024-06" db="EMBL/GenBank/DDBJ databases">
        <title>Intestivirid acquisition increases across infancy in a wild primate population.</title>
        <authorList>
            <person name="Schneider-Creas I.A."/>
            <person name="Moya I.L."/>
            <person name="Chiou K.L."/>
            <person name="Baniel A."/>
            <person name="Azanaw Haile A."/>
            <person name="Kebede F."/>
            <person name="Abebe B."/>
            <person name="Snyder-Mackler N."/>
            <person name="Varsani A."/>
        </authorList>
    </citation>
    <scope>NUCLEOTIDE SEQUENCE</scope>
    <source>
        <strain evidence="1">Int_RNL_2018_1252_VOL</strain>
    </source>
</reference>
<name>A0AAU8MJ72_9CAUD</name>
<proteinExistence type="predicted"/>
<accession>A0AAU8MJ72</accession>
<organism evidence="1">
    <name type="scientific">Geladintestivirus 5</name>
    <dbReference type="NCBI Taxonomy" id="3233137"/>
    <lineage>
        <taxon>Viruses</taxon>
        <taxon>Duplodnaviria</taxon>
        <taxon>Heunggongvirae</taxon>
        <taxon>Uroviricota</taxon>
        <taxon>Caudoviricetes</taxon>
        <taxon>Crassvirales</taxon>
    </lineage>
</organism>
<evidence type="ECO:0000313" key="1">
    <source>
        <dbReference type="EMBL" id="XCO00059.1"/>
    </source>
</evidence>
<evidence type="ECO:0008006" key="2">
    <source>
        <dbReference type="Google" id="ProtNLM"/>
    </source>
</evidence>
<sequence length="326" mass="34760">MADSKVFMFPDGNQSGNSSIDPALLMALNNGGMGGNGNWMWIIFLFFLFPLLRRGGFWGDDGNGSGNSGNCNSFGYLGNMINNNDGRQLLDAAINRNGASIDKLASMFGCGKDAIIGAINSVQQAICGVNGNIADVKYAMSLGNKDMAQQLASCCCNIRESITQGNYQNQLQTVNQTNQLQQAINSVATGQERGFSSVTYETQRQTCDLKSEIKNLGTQITTQFGELATRALQDKLDSEREKNSSLMNQLSNEHQTALIGQQIAAATNPLAAAIAGVTRDVDAIKCKLPDTATVPNPPGVLIPNCVAYNAFGLGSYGLTQNGSIWS</sequence>
<dbReference type="EMBL" id="PP965495">
    <property type="protein sequence ID" value="XCO00059.1"/>
    <property type="molecule type" value="Genomic_DNA"/>
</dbReference>